<reference evidence="1" key="2">
    <citation type="submission" date="2015-06" db="UniProtKB">
        <authorList>
            <consortium name="EnsemblProtists"/>
        </authorList>
    </citation>
    <scope>IDENTIFICATION</scope>
    <source>
        <strain evidence="1">Emoy2</strain>
    </source>
</reference>
<dbReference type="VEuPathDB" id="FungiDB:HpaG803876"/>
<name>M4BC61_HYAAE</name>
<dbReference type="AlphaFoldDB" id="M4BC61"/>
<proteinExistence type="predicted"/>
<dbReference type="HOGENOM" id="CLU_3018379_0_0_1"/>
<dbReference type="InParanoid" id="M4BC61"/>
<keyword evidence="2" id="KW-1185">Reference proteome</keyword>
<reference evidence="2" key="1">
    <citation type="journal article" date="2010" name="Science">
        <title>Signatures of adaptation to obligate biotrophy in the Hyaloperonospora arabidopsidis genome.</title>
        <authorList>
            <person name="Baxter L."/>
            <person name="Tripathy S."/>
            <person name="Ishaque N."/>
            <person name="Boot N."/>
            <person name="Cabral A."/>
            <person name="Kemen E."/>
            <person name="Thines M."/>
            <person name="Ah-Fong A."/>
            <person name="Anderson R."/>
            <person name="Badejoko W."/>
            <person name="Bittner-Eddy P."/>
            <person name="Boore J.L."/>
            <person name="Chibucos M.C."/>
            <person name="Coates M."/>
            <person name="Dehal P."/>
            <person name="Delehaunty K."/>
            <person name="Dong S."/>
            <person name="Downton P."/>
            <person name="Dumas B."/>
            <person name="Fabro G."/>
            <person name="Fronick C."/>
            <person name="Fuerstenberg S.I."/>
            <person name="Fulton L."/>
            <person name="Gaulin E."/>
            <person name="Govers F."/>
            <person name="Hughes L."/>
            <person name="Humphray S."/>
            <person name="Jiang R.H."/>
            <person name="Judelson H."/>
            <person name="Kamoun S."/>
            <person name="Kyung K."/>
            <person name="Meijer H."/>
            <person name="Minx P."/>
            <person name="Morris P."/>
            <person name="Nelson J."/>
            <person name="Phuntumart V."/>
            <person name="Qutob D."/>
            <person name="Rehmany A."/>
            <person name="Rougon-Cardoso A."/>
            <person name="Ryden P."/>
            <person name="Torto-Alalibo T."/>
            <person name="Studholme D."/>
            <person name="Wang Y."/>
            <person name="Win J."/>
            <person name="Wood J."/>
            <person name="Clifton S.W."/>
            <person name="Rogers J."/>
            <person name="Van den Ackerveken G."/>
            <person name="Jones J.D."/>
            <person name="McDowell J.M."/>
            <person name="Beynon J."/>
            <person name="Tyler B.M."/>
        </authorList>
    </citation>
    <scope>NUCLEOTIDE SEQUENCE [LARGE SCALE GENOMIC DNA]</scope>
    <source>
        <strain evidence="2">Emoy2</strain>
    </source>
</reference>
<protein>
    <submittedName>
        <fullName evidence="1">Uncharacterized protein</fullName>
    </submittedName>
</protein>
<dbReference type="EnsemblProtists" id="HpaT803876">
    <property type="protein sequence ID" value="HpaP803876"/>
    <property type="gene ID" value="HpaG803876"/>
</dbReference>
<evidence type="ECO:0000313" key="2">
    <source>
        <dbReference type="Proteomes" id="UP000011713"/>
    </source>
</evidence>
<evidence type="ECO:0000313" key="1">
    <source>
        <dbReference type="EnsemblProtists" id="HpaP803876"/>
    </source>
</evidence>
<dbReference type="EMBL" id="JH598126">
    <property type="status" value="NOT_ANNOTATED_CDS"/>
    <property type="molecule type" value="Genomic_DNA"/>
</dbReference>
<sequence>MSMQMPSLVTDEARSSFLHTITILCFTDDSCLLTIKSFARISASISSNNLCTLSTV</sequence>
<accession>M4BC61</accession>
<organism evidence="1 2">
    <name type="scientific">Hyaloperonospora arabidopsidis (strain Emoy2)</name>
    <name type="common">Downy mildew agent</name>
    <name type="synonym">Peronospora arabidopsidis</name>
    <dbReference type="NCBI Taxonomy" id="559515"/>
    <lineage>
        <taxon>Eukaryota</taxon>
        <taxon>Sar</taxon>
        <taxon>Stramenopiles</taxon>
        <taxon>Oomycota</taxon>
        <taxon>Peronosporomycetes</taxon>
        <taxon>Peronosporales</taxon>
        <taxon>Peronosporaceae</taxon>
        <taxon>Hyaloperonospora</taxon>
    </lineage>
</organism>
<dbReference type="Proteomes" id="UP000011713">
    <property type="component" value="Unassembled WGS sequence"/>
</dbReference>